<sequence>MNNHCSYLSCIHHHLLLLPLLLLLCLSAIPLCYSQNGYYITQPTVTQITPLNSTAFTITWQFPNSSFDQSDLIRIYISIFAFYNGYNSTWDTTNYTFTTNKTITSLTKNYDFVNAFYLVCFSSNSTLTNVTQFVALSTCQLTRTCTRSNSSVCPKASFITVLPTQISSNSFIITVYLLNSLPYTLTSTQVQLINTNTYGTQTGTTYNTTYIMQSFLFSNQQPKTTYTVNTIVNYTIFITAIAETYNFTLTTSRSSILVCTSDRFIFGASIFAILLMKAF</sequence>
<reference evidence="2" key="1">
    <citation type="submission" date="2021-02" db="EMBL/GenBank/DDBJ databases">
        <authorList>
            <person name="Nowell W R."/>
        </authorList>
    </citation>
    <scope>NUCLEOTIDE SEQUENCE</scope>
</reference>
<name>A0A815F911_9BILA</name>
<evidence type="ECO:0000313" key="3">
    <source>
        <dbReference type="Proteomes" id="UP000663845"/>
    </source>
</evidence>
<dbReference type="EMBL" id="CAJNOG010000635">
    <property type="protein sequence ID" value="CAF1322300.1"/>
    <property type="molecule type" value="Genomic_DNA"/>
</dbReference>
<feature type="signal peptide" evidence="1">
    <location>
        <begin position="1"/>
        <end position="34"/>
    </location>
</feature>
<organism evidence="2 3">
    <name type="scientific">Adineta steineri</name>
    <dbReference type="NCBI Taxonomy" id="433720"/>
    <lineage>
        <taxon>Eukaryota</taxon>
        <taxon>Metazoa</taxon>
        <taxon>Spiralia</taxon>
        <taxon>Gnathifera</taxon>
        <taxon>Rotifera</taxon>
        <taxon>Eurotatoria</taxon>
        <taxon>Bdelloidea</taxon>
        <taxon>Adinetida</taxon>
        <taxon>Adinetidae</taxon>
        <taxon>Adineta</taxon>
    </lineage>
</organism>
<dbReference type="AlphaFoldDB" id="A0A815F911"/>
<protein>
    <submittedName>
        <fullName evidence="2">Uncharacterized protein</fullName>
    </submittedName>
</protein>
<accession>A0A815F911</accession>
<proteinExistence type="predicted"/>
<comment type="caution">
    <text evidence="2">The sequence shown here is derived from an EMBL/GenBank/DDBJ whole genome shotgun (WGS) entry which is preliminary data.</text>
</comment>
<dbReference type="Proteomes" id="UP000663845">
    <property type="component" value="Unassembled WGS sequence"/>
</dbReference>
<keyword evidence="1" id="KW-0732">Signal</keyword>
<evidence type="ECO:0000313" key="2">
    <source>
        <dbReference type="EMBL" id="CAF1322300.1"/>
    </source>
</evidence>
<gene>
    <name evidence="2" type="ORF">JYZ213_LOCUS33476</name>
</gene>
<evidence type="ECO:0000256" key="1">
    <source>
        <dbReference type="SAM" id="SignalP"/>
    </source>
</evidence>
<feature type="chain" id="PRO_5032443215" evidence="1">
    <location>
        <begin position="35"/>
        <end position="279"/>
    </location>
</feature>